<feature type="domain" description="CBS" evidence="3">
    <location>
        <begin position="113"/>
        <end position="168"/>
    </location>
</feature>
<dbReference type="Gene3D" id="3.10.580.10">
    <property type="entry name" value="CBS-domain"/>
    <property type="match status" value="1"/>
</dbReference>
<name>A0AA38XSF2_9EURO</name>
<evidence type="ECO:0000313" key="4">
    <source>
        <dbReference type="EMBL" id="KAJ9619988.1"/>
    </source>
</evidence>
<evidence type="ECO:0000256" key="2">
    <source>
        <dbReference type="PROSITE-ProRule" id="PRU00703"/>
    </source>
</evidence>
<evidence type="ECO:0000259" key="3">
    <source>
        <dbReference type="PROSITE" id="PS51371"/>
    </source>
</evidence>
<dbReference type="PANTHER" id="PTHR43080:SF2">
    <property type="entry name" value="CBS DOMAIN-CONTAINING PROTEIN"/>
    <property type="match status" value="1"/>
</dbReference>
<protein>
    <recommendedName>
        <fullName evidence="3">CBS domain-containing protein</fullName>
    </recommendedName>
</protein>
<keyword evidence="1 2" id="KW-0129">CBS domain</keyword>
<dbReference type="AlphaFoldDB" id="A0AA38XSF2"/>
<gene>
    <name evidence="4" type="ORF">H2204_012413</name>
</gene>
<comment type="caution">
    <text evidence="4">The sequence shown here is derived from an EMBL/GenBank/DDBJ whole genome shotgun (WGS) entry which is preliminary data.</text>
</comment>
<organism evidence="4">
    <name type="scientific">Knufia peltigerae</name>
    <dbReference type="NCBI Taxonomy" id="1002370"/>
    <lineage>
        <taxon>Eukaryota</taxon>
        <taxon>Fungi</taxon>
        <taxon>Dikarya</taxon>
        <taxon>Ascomycota</taxon>
        <taxon>Pezizomycotina</taxon>
        <taxon>Eurotiomycetes</taxon>
        <taxon>Chaetothyriomycetidae</taxon>
        <taxon>Chaetothyriales</taxon>
        <taxon>Trichomeriaceae</taxon>
        <taxon>Knufia</taxon>
    </lineage>
</organism>
<dbReference type="InterPro" id="IPR046342">
    <property type="entry name" value="CBS_dom_sf"/>
</dbReference>
<proteinExistence type="predicted"/>
<dbReference type="SMART" id="SM00116">
    <property type="entry name" value="CBS"/>
    <property type="match status" value="2"/>
</dbReference>
<evidence type="ECO:0000256" key="1">
    <source>
        <dbReference type="ARBA" id="ARBA00023122"/>
    </source>
</evidence>
<dbReference type="SUPFAM" id="SSF54631">
    <property type="entry name" value="CBS-domain pair"/>
    <property type="match status" value="1"/>
</dbReference>
<feature type="domain" description="CBS" evidence="3">
    <location>
        <begin position="46"/>
        <end position="103"/>
    </location>
</feature>
<dbReference type="PANTHER" id="PTHR43080">
    <property type="entry name" value="CBS DOMAIN-CONTAINING PROTEIN CBSX3, MITOCHONDRIAL"/>
    <property type="match status" value="1"/>
</dbReference>
<dbReference type="EMBL" id="JAPDRN010000128">
    <property type="protein sequence ID" value="KAJ9619988.1"/>
    <property type="molecule type" value="Genomic_DNA"/>
</dbReference>
<reference evidence="4" key="1">
    <citation type="submission" date="2022-10" db="EMBL/GenBank/DDBJ databases">
        <title>Culturing micro-colonial fungi from biological soil crusts in the Mojave desert and describing Neophaeococcomyces mojavensis, and introducing the new genera and species Taxawa tesnikishii.</title>
        <authorList>
            <person name="Kurbessoian T."/>
            <person name="Stajich J.E."/>
        </authorList>
    </citation>
    <scope>NUCLEOTIDE SEQUENCE</scope>
    <source>
        <strain evidence="4">TK_35</strain>
    </source>
</reference>
<dbReference type="InterPro" id="IPR000644">
    <property type="entry name" value="CBS_dom"/>
</dbReference>
<accession>A0AA38XSF2</accession>
<dbReference type="InterPro" id="IPR051257">
    <property type="entry name" value="Diverse_CBS-Domain"/>
</dbReference>
<sequence length="181" mass="19668">MPDPAKCARRALKGLFPGRGRIGRAHFFDLSDLHQETRMNVRELLQSKKEAVITIDTEDTIGAAAHKMSANKIAALVVMKDDAPVGIISEKDIVRSLADDGPQAGRRVISSLPSTGLEGIAPDATLKQAMSLMTYSRRRHLMVTDGNQLVGILSLGDIVKNLLGELELEKAVLQDIYMAAH</sequence>
<dbReference type="Pfam" id="PF00571">
    <property type="entry name" value="CBS"/>
    <property type="match status" value="2"/>
</dbReference>
<dbReference type="PROSITE" id="PS51371">
    <property type="entry name" value="CBS"/>
    <property type="match status" value="2"/>
</dbReference>